<keyword evidence="6 11" id="KW-0223">Dioxygenase</keyword>
<dbReference type="PANTHER" id="PTHR23418:SF0">
    <property type="entry name" value="ACIREDUCTONE DIOXYGENASE"/>
    <property type="match status" value="1"/>
</dbReference>
<evidence type="ECO:0000256" key="11">
    <source>
        <dbReference type="HAMAP-Rule" id="MF_03154"/>
    </source>
</evidence>
<sequence length="172" mass="20717">MVRAWYLDEKLVAQNKSDPCLTEENVTLDDLLKIGFDADEYENNEEYNSLKKKRGYSYQDNITINRCSMPNYDEMTERFFKEHIHQDEEIRFILDGCGYFDVRDTNDRWIRVEVTKNDLLVLPPGIYHRFAIDNSDYIKVIRLFQGEPVWTAFFRPADDFEERKNYTTKYYT</sequence>
<evidence type="ECO:0000256" key="5">
    <source>
        <dbReference type="ARBA" id="ARBA00022723"/>
    </source>
</evidence>
<organism evidence="12 13">
    <name type="scientific">Clavelina lepadiformis</name>
    <name type="common">Light-bulb sea squirt</name>
    <name type="synonym">Ascidia lepadiformis</name>
    <dbReference type="NCBI Taxonomy" id="159417"/>
    <lineage>
        <taxon>Eukaryota</taxon>
        <taxon>Metazoa</taxon>
        <taxon>Chordata</taxon>
        <taxon>Tunicata</taxon>
        <taxon>Ascidiacea</taxon>
        <taxon>Aplousobranchia</taxon>
        <taxon>Clavelinidae</taxon>
        <taxon>Clavelina</taxon>
    </lineage>
</organism>
<comment type="cofactor">
    <cofactor evidence="11">
        <name>Fe(2+)</name>
        <dbReference type="ChEBI" id="CHEBI:29033"/>
    </cofactor>
    <cofactor evidence="11">
        <name>Ni(2+)</name>
        <dbReference type="ChEBI" id="CHEBI:49786"/>
    </cofactor>
    <text evidence="11">Binds either 1 Fe or Ni cation per monomer. Iron-binding promotes an acireductone dioxygenase reaction producing 2-keto-4-methylthiobutyrate, while nickel-binding promotes an acireductone dioxygenase reaction producing 3-(methylsulfanyl)propanoate.</text>
</comment>
<comment type="catalytic activity">
    <reaction evidence="11">
        <text>1,2-dihydroxy-5-(methylsulfanyl)pent-1-en-3-one + O2 = 3-(methylsulfanyl)propanoate + CO + formate + 2 H(+)</text>
        <dbReference type="Rhea" id="RHEA:14161"/>
        <dbReference type="ChEBI" id="CHEBI:15378"/>
        <dbReference type="ChEBI" id="CHEBI:15379"/>
        <dbReference type="ChEBI" id="CHEBI:15740"/>
        <dbReference type="ChEBI" id="CHEBI:17245"/>
        <dbReference type="ChEBI" id="CHEBI:49016"/>
        <dbReference type="ChEBI" id="CHEBI:49252"/>
        <dbReference type="EC" id="1.13.11.53"/>
    </reaction>
</comment>
<evidence type="ECO:0000256" key="8">
    <source>
        <dbReference type="ARBA" id="ARBA00023004"/>
    </source>
</evidence>
<feature type="binding site" evidence="11">
    <location>
        <position position="89"/>
    </location>
    <ligand>
        <name>Fe(2+)</name>
        <dbReference type="ChEBI" id="CHEBI:29033"/>
        <note>for iron-dependent acireductone dioxygenase activity</note>
    </ligand>
</feature>
<dbReference type="InterPro" id="IPR004313">
    <property type="entry name" value="ARD"/>
</dbReference>
<dbReference type="EC" id="1.13.11.53" evidence="11"/>
<gene>
    <name evidence="12" type="ORF">CVLEPA_LOCUS17950</name>
</gene>
<keyword evidence="2 11" id="KW-0963">Cytoplasm</keyword>
<comment type="caution">
    <text evidence="12">The sequence shown here is derived from an EMBL/GenBank/DDBJ whole genome shotgun (WGS) entry which is preliminary data.</text>
</comment>
<keyword evidence="8 11" id="KW-0408">Iron</keyword>
<keyword evidence="9 11" id="KW-0486">Methionine biosynthesis</keyword>
<evidence type="ECO:0000256" key="7">
    <source>
        <dbReference type="ARBA" id="ARBA00023002"/>
    </source>
</evidence>
<proteinExistence type="inferred from homology"/>
<reference evidence="12 13" key="1">
    <citation type="submission" date="2024-02" db="EMBL/GenBank/DDBJ databases">
        <authorList>
            <person name="Daric V."/>
            <person name="Darras S."/>
        </authorList>
    </citation>
    <scope>NUCLEOTIDE SEQUENCE [LARGE SCALE GENOMIC DNA]</scope>
</reference>
<comment type="function">
    <text evidence="11">Catalyzes 2 different reactions between oxygen and the acireductone 1,2-dihydroxy-3-keto-5-methylthiopentene (DHK-MTPene) depending upon the metal bound in the active site. Fe-containing acireductone dioxygenase (Fe-ARD) produces formate and 2-keto-4-methylthiobutyrate (KMTB), the alpha-ketoacid precursor of methionine in the methionine recycle pathway. Ni-containing acireductone dioxygenase (Ni-ARD) produces methylthiopropionate, carbon monoxide and formate, and does not lie on the methionine recycle pathway.</text>
</comment>
<accession>A0ABP0G3D5</accession>
<feature type="binding site" evidence="11">
    <location>
        <position position="85"/>
    </location>
    <ligand>
        <name>Ni(2+)</name>
        <dbReference type="ChEBI" id="CHEBI:49786"/>
        <note>for nickel-dependent acireductone dioxygenase activity</note>
    </ligand>
</feature>
<comment type="similarity">
    <text evidence="11">Belongs to the acireductone dioxygenase (ARD) family.</text>
</comment>
<evidence type="ECO:0000313" key="13">
    <source>
        <dbReference type="Proteomes" id="UP001642483"/>
    </source>
</evidence>
<evidence type="ECO:0000256" key="1">
    <source>
        <dbReference type="ARBA" id="ARBA00000428"/>
    </source>
</evidence>
<dbReference type="InterPro" id="IPR014710">
    <property type="entry name" value="RmlC-like_jellyroll"/>
</dbReference>
<evidence type="ECO:0000256" key="9">
    <source>
        <dbReference type="ARBA" id="ARBA00023167"/>
    </source>
</evidence>
<dbReference type="Proteomes" id="UP001642483">
    <property type="component" value="Unassembled WGS sequence"/>
</dbReference>
<comment type="catalytic activity">
    <reaction evidence="1 11">
        <text>1,2-dihydroxy-5-(methylsulfanyl)pent-1-en-3-one + O2 = 4-methylsulfanyl-2-oxobutanoate + formate + 2 H(+)</text>
        <dbReference type="Rhea" id="RHEA:24504"/>
        <dbReference type="ChEBI" id="CHEBI:15378"/>
        <dbReference type="ChEBI" id="CHEBI:15379"/>
        <dbReference type="ChEBI" id="CHEBI:15740"/>
        <dbReference type="ChEBI" id="CHEBI:16723"/>
        <dbReference type="ChEBI" id="CHEBI:49252"/>
        <dbReference type="EC" id="1.13.11.54"/>
    </reaction>
</comment>
<keyword evidence="13" id="KW-1185">Reference proteome</keyword>
<dbReference type="HAMAP" id="MF_03154">
    <property type="entry name" value="Salvage_MtnD_euk"/>
    <property type="match status" value="1"/>
</dbReference>
<dbReference type="SUPFAM" id="SSF51182">
    <property type="entry name" value="RmlC-like cupins"/>
    <property type="match status" value="1"/>
</dbReference>
<evidence type="ECO:0000256" key="2">
    <source>
        <dbReference type="ARBA" id="ARBA00022490"/>
    </source>
</evidence>
<evidence type="ECO:0000256" key="6">
    <source>
        <dbReference type="ARBA" id="ARBA00022964"/>
    </source>
</evidence>
<feature type="binding site" evidence="11">
    <location>
        <position position="83"/>
    </location>
    <ligand>
        <name>Fe(2+)</name>
        <dbReference type="ChEBI" id="CHEBI:29033"/>
        <note>for iron-dependent acireductone dioxygenase activity</note>
    </ligand>
</feature>
<keyword evidence="5 11" id="KW-0479">Metal-binding</keyword>
<evidence type="ECO:0000256" key="3">
    <source>
        <dbReference type="ARBA" id="ARBA00022596"/>
    </source>
</evidence>
<dbReference type="InterPro" id="IPR011051">
    <property type="entry name" value="RmlC_Cupin_sf"/>
</dbReference>
<evidence type="ECO:0000256" key="10">
    <source>
        <dbReference type="ARBA" id="ARBA00023242"/>
    </source>
</evidence>
<dbReference type="Gene3D" id="2.60.120.10">
    <property type="entry name" value="Jelly Rolls"/>
    <property type="match status" value="1"/>
</dbReference>
<dbReference type="PANTHER" id="PTHR23418">
    <property type="entry name" value="ACIREDUCTONE DIOXYGENASE"/>
    <property type="match status" value="1"/>
</dbReference>
<comment type="subcellular location">
    <subcellularLocation>
        <location evidence="11">Cytoplasm</location>
    </subcellularLocation>
    <subcellularLocation>
        <location evidence="11">Nucleus</location>
    </subcellularLocation>
</comment>
<dbReference type="EMBL" id="CAWYQH010000101">
    <property type="protein sequence ID" value="CAK8686038.1"/>
    <property type="molecule type" value="Genomic_DNA"/>
</dbReference>
<protein>
    <recommendedName>
        <fullName evidence="11">Acireductone dioxygenase</fullName>
    </recommendedName>
    <alternativeName>
        <fullName evidence="11">Acireductone dioxygenase (Fe(2+)-requiring)</fullName>
        <shortName evidence="11">ARD'</shortName>
        <shortName evidence="11">Fe-ARD</shortName>
        <ecNumber evidence="11">1.13.11.54</ecNumber>
    </alternativeName>
    <alternativeName>
        <fullName evidence="11">Acireductone dioxygenase (Ni(2+)-requiring)</fullName>
        <shortName evidence="11">ARD</shortName>
        <shortName evidence="11">Ni-ARD</shortName>
        <ecNumber evidence="11">1.13.11.53</ecNumber>
    </alternativeName>
</protein>
<dbReference type="Pfam" id="PF03079">
    <property type="entry name" value="ARD"/>
    <property type="match status" value="1"/>
</dbReference>
<keyword evidence="7 11" id="KW-0560">Oxidoreductase</keyword>
<dbReference type="CDD" id="cd02232">
    <property type="entry name" value="cupin_ARD"/>
    <property type="match status" value="1"/>
</dbReference>
<feature type="binding site" evidence="11">
    <location>
        <position position="85"/>
    </location>
    <ligand>
        <name>Fe(2+)</name>
        <dbReference type="ChEBI" id="CHEBI:29033"/>
        <note>for iron-dependent acireductone dioxygenase activity</note>
    </ligand>
</feature>
<dbReference type="EC" id="1.13.11.54" evidence="11"/>
<feature type="binding site" evidence="11">
    <location>
        <position position="128"/>
    </location>
    <ligand>
        <name>Fe(2+)</name>
        <dbReference type="ChEBI" id="CHEBI:29033"/>
        <note>for iron-dependent acireductone dioxygenase activity</note>
    </ligand>
</feature>
<feature type="binding site" evidence="11">
    <location>
        <position position="89"/>
    </location>
    <ligand>
        <name>Ni(2+)</name>
        <dbReference type="ChEBI" id="CHEBI:49786"/>
        <note>for nickel-dependent acireductone dioxygenase activity</note>
    </ligand>
</feature>
<name>A0ABP0G3D5_CLALP</name>
<evidence type="ECO:0000313" key="12">
    <source>
        <dbReference type="EMBL" id="CAK8686038.1"/>
    </source>
</evidence>
<dbReference type="InterPro" id="IPR027496">
    <property type="entry name" value="ARD_euk"/>
</dbReference>
<keyword evidence="4 11" id="KW-0028">Amino-acid biosynthesis</keyword>
<feature type="binding site" evidence="11">
    <location>
        <position position="128"/>
    </location>
    <ligand>
        <name>Ni(2+)</name>
        <dbReference type="ChEBI" id="CHEBI:49786"/>
        <note>for nickel-dependent acireductone dioxygenase activity</note>
    </ligand>
</feature>
<evidence type="ECO:0000256" key="4">
    <source>
        <dbReference type="ARBA" id="ARBA00022605"/>
    </source>
</evidence>
<keyword evidence="10 11" id="KW-0539">Nucleus</keyword>
<keyword evidence="3 11" id="KW-0533">Nickel</keyword>
<feature type="binding site" evidence="11">
    <location>
        <position position="83"/>
    </location>
    <ligand>
        <name>Ni(2+)</name>
        <dbReference type="ChEBI" id="CHEBI:49786"/>
        <note>for nickel-dependent acireductone dioxygenase activity</note>
    </ligand>
</feature>
<comment type="pathway">
    <text evidence="11">Amino-acid biosynthesis; L-methionine biosynthesis via salvage pathway; L-methionine from S-methyl-5-thio-alpha-D-ribose 1-phosphate: step 5/6.</text>
</comment>